<organism evidence="9 10">
    <name type="scientific">Dictyobacter kobayashii</name>
    <dbReference type="NCBI Taxonomy" id="2014872"/>
    <lineage>
        <taxon>Bacteria</taxon>
        <taxon>Bacillati</taxon>
        <taxon>Chloroflexota</taxon>
        <taxon>Ktedonobacteria</taxon>
        <taxon>Ktedonobacterales</taxon>
        <taxon>Dictyobacteraceae</taxon>
        <taxon>Dictyobacter</taxon>
    </lineage>
</organism>
<comment type="caution">
    <text evidence="9">The sequence shown here is derived from an EMBL/GenBank/DDBJ whole genome shotgun (WGS) entry which is preliminary data.</text>
</comment>
<proteinExistence type="inferred from homology"/>
<keyword evidence="4 7" id="KW-0067">ATP-binding</keyword>
<dbReference type="Pfam" id="PF00092">
    <property type="entry name" value="VWA"/>
    <property type="match status" value="1"/>
</dbReference>
<comment type="similarity">
    <text evidence="1 7">Belongs to the heat shock protein 70 family.</text>
</comment>
<dbReference type="FunFam" id="3.90.640.10:FF:000003">
    <property type="entry name" value="Molecular chaperone DnaK"/>
    <property type="match status" value="1"/>
</dbReference>
<dbReference type="OrthoDB" id="9766019at2"/>
<dbReference type="Proteomes" id="UP000287188">
    <property type="component" value="Unassembled WGS sequence"/>
</dbReference>
<evidence type="ECO:0000313" key="9">
    <source>
        <dbReference type="EMBL" id="GCE22968.1"/>
    </source>
</evidence>
<dbReference type="PANTHER" id="PTHR19375">
    <property type="entry name" value="HEAT SHOCK PROTEIN 70KDA"/>
    <property type="match status" value="1"/>
</dbReference>
<dbReference type="SUPFAM" id="SSF53067">
    <property type="entry name" value="Actin-like ATPase domain"/>
    <property type="match status" value="2"/>
</dbReference>
<evidence type="ECO:0000256" key="2">
    <source>
        <dbReference type="ARBA" id="ARBA00022553"/>
    </source>
</evidence>
<dbReference type="PROSITE" id="PS00297">
    <property type="entry name" value="HSP70_1"/>
    <property type="match status" value="1"/>
</dbReference>
<dbReference type="PROSITE" id="PS00329">
    <property type="entry name" value="HSP70_2"/>
    <property type="match status" value="1"/>
</dbReference>
<dbReference type="Gene3D" id="3.40.50.410">
    <property type="entry name" value="von Willebrand factor, type A domain"/>
    <property type="match status" value="1"/>
</dbReference>
<reference evidence="10" key="1">
    <citation type="submission" date="2018-12" db="EMBL/GenBank/DDBJ databases">
        <title>Tengunoibacter tsumagoiensis gen. nov., sp. nov., Dictyobacter kobayashii sp. nov., D. alpinus sp. nov., and D. joshuensis sp. nov. and description of Dictyobacteraceae fam. nov. within the order Ktedonobacterales isolated from Tengu-no-mugimeshi.</title>
        <authorList>
            <person name="Wang C.M."/>
            <person name="Zheng Y."/>
            <person name="Sakai Y."/>
            <person name="Toyoda A."/>
            <person name="Minakuchi Y."/>
            <person name="Abe K."/>
            <person name="Yokota A."/>
            <person name="Yabe S."/>
        </authorList>
    </citation>
    <scope>NUCLEOTIDE SEQUENCE [LARGE SCALE GENOMIC DNA]</scope>
    <source>
        <strain evidence="10">Uno11</strain>
    </source>
</reference>
<keyword evidence="2" id="KW-0597">Phosphoprotein</keyword>
<keyword evidence="6" id="KW-0143">Chaperone</keyword>
<keyword evidence="5" id="KW-0346">Stress response</keyword>
<dbReference type="InterPro" id="IPR043129">
    <property type="entry name" value="ATPase_NBD"/>
</dbReference>
<dbReference type="PROSITE" id="PS50234">
    <property type="entry name" value="VWFA"/>
    <property type="match status" value="1"/>
</dbReference>
<evidence type="ECO:0000256" key="7">
    <source>
        <dbReference type="RuleBase" id="RU003322"/>
    </source>
</evidence>
<gene>
    <name evidence="9" type="primary">dnaK_6</name>
    <name evidence="9" type="ORF">KDK_67680</name>
</gene>
<evidence type="ECO:0000256" key="4">
    <source>
        <dbReference type="ARBA" id="ARBA00022840"/>
    </source>
</evidence>
<dbReference type="Gene3D" id="3.30.420.40">
    <property type="match status" value="2"/>
</dbReference>
<dbReference type="PRINTS" id="PR00301">
    <property type="entry name" value="HEATSHOCK70"/>
</dbReference>
<dbReference type="InterPro" id="IPR036465">
    <property type="entry name" value="vWFA_dom_sf"/>
</dbReference>
<dbReference type="SUPFAM" id="SSF100920">
    <property type="entry name" value="Heat shock protein 70kD (HSP70), peptide-binding domain"/>
    <property type="match status" value="1"/>
</dbReference>
<dbReference type="AlphaFoldDB" id="A0A402AV19"/>
<dbReference type="InterPro" id="IPR002035">
    <property type="entry name" value="VWF_A"/>
</dbReference>
<evidence type="ECO:0000256" key="5">
    <source>
        <dbReference type="ARBA" id="ARBA00023016"/>
    </source>
</evidence>
<dbReference type="Gene3D" id="3.90.640.10">
    <property type="entry name" value="Actin, Chain A, domain 4"/>
    <property type="match status" value="1"/>
</dbReference>
<keyword evidence="10" id="KW-1185">Reference proteome</keyword>
<dbReference type="EMBL" id="BIFS01000002">
    <property type="protein sequence ID" value="GCE22968.1"/>
    <property type="molecule type" value="Genomic_DNA"/>
</dbReference>
<evidence type="ECO:0000259" key="8">
    <source>
        <dbReference type="PROSITE" id="PS50234"/>
    </source>
</evidence>
<evidence type="ECO:0000256" key="3">
    <source>
        <dbReference type="ARBA" id="ARBA00022741"/>
    </source>
</evidence>
<dbReference type="GO" id="GO:0005524">
    <property type="term" value="F:ATP binding"/>
    <property type="evidence" value="ECO:0007669"/>
    <property type="project" value="UniProtKB-KW"/>
</dbReference>
<name>A0A402AV19_9CHLR</name>
<dbReference type="Gene3D" id="2.60.34.10">
    <property type="entry name" value="Substrate Binding Domain Of DNAk, Chain A, domain 1"/>
    <property type="match status" value="1"/>
</dbReference>
<dbReference type="GO" id="GO:0140662">
    <property type="term" value="F:ATP-dependent protein folding chaperone"/>
    <property type="evidence" value="ECO:0007669"/>
    <property type="project" value="InterPro"/>
</dbReference>
<dbReference type="SUPFAM" id="SSF53300">
    <property type="entry name" value="vWA-like"/>
    <property type="match status" value="1"/>
</dbReference>
<dbReference type="InterPro" id="IPR029047">
    <property type="entry name" value="HSP70_peptide-bd_sf"/>
</dbReference>
<accession>A0A402AV19</accession>
<dbReference type="FunFam" id="3.30.420.40:FF:000071">
    <property type="entry name" value="Molecular chaperone DnaK"/>
    <property type="match status" value="1"/>
</dbReference>
<evidence type="ECO:0000256" key="1">
    <source>
        <dbReference type="ARBA" id="ARBA00007381"/>
    </source>
</evidence>
<keyword evidence="3 7" id="KW-0547">Nucleotide-binding</keyword>
<dbReference type="RefSeq" id="WP_126556481.1">
    <property type="nucleotide sequence ID" value="NZ_BIFS01000002.1"/>
</dbReference>
<evidence type="ECO:0000256" key="6">
    <source>
        <dbReference type="ARBA" id="ARBA00023186"/>
    </source>
</evidence>
<dbReference type="CDD" id="cd00198">
    <property type="entry name" value="vWFA"/>
    <property type="match status" value="1"/>
</dbReference>
<sequence length="685" mass="74651">MSTVVGIDLGTTYSVIAYVNAQGKPEIIPGTDGKAIMPSVVQFTPEGPIVGALAKEAQANGNPDTIAFFKRSMGDPEFLLSFYGRDYTPVDLSALILRALKERAEAFLGTPITEAVITVPAYFTHPQRIATIQAGKAAGLDVLKIISEPTAAALAYGIRPSAQLQRMLVYDLGGGTFDISLVEITATDLTVIATDGDNKLGGKDWDDSLIQYLSTRFEQETGLEMSDEELNDLSVQAEQLKHSLSSRQSAPIRIQAAGQMKTYTINRTTFEELTHDLMARTQMLTEQVLKKANLSWAGINGVLPVGGSTRMPIVRTFIERMSGKPAMGGINPDEAVALGAAIQAIMEIEQRNQDEPRLQLAGRKKTVDVIAHSLGLIAESDDRTRYLNSIIIQKNKPIPIENARPYQIAVRPKGDTRLEVFLTQGETDKPLECTYLGCYVFSDFPAIAGKIAKLEISYAYDKNGVVNISARETSTGQPLKLTIEPLPSDVPDRFALPPTQQTTQQQRQLTVYLAFDLSGSMSGQPLEEAKRAAREFMRHCDLQSTSIGLISFSDRTHINLHATNNQKKIEQAIDGLVIGLTGFGNAAHPFDDIHSLLKKRSGAPYAVVLTDGRWSYQDRAIQAAQICHRAEIEIIAIGFGGADRQFLAQIASSSEQSLFTDLGKLTETFSTIAQEITGSRGSKRA</sequence>
<protein>
    <submittedName>
        <fullName evidence="9">Molecular chaperone DnaK</fullName>
    </submittedName>
</protein>
<feature type="domain" description="VWFA" evidence="8">
    <location>
        <begin position="510"/>
        <end position="676"/>
    </location>
</feature>
<dbReference type="Pfam" id="PF00012">
    <property type="entry name" value="HSP70"/>
    <property type="match status" value="2"/>
</dbReference>
<dbReference type="InterPro" id="IPR013126">
    <property type="entry name" value="Hsp_70_fam"/>
</dbReference>
<dbReference type="InterPro" id="IPR018181">
    <property type="entry name" value="Heat_shock_70_CS"/>
</dbReference>
<evidence type="ECO:0000313" key="10">
    <source>
        <dbReference type="Proteomes" id="UP000287188"/>
    </source>
</evidence>
<dbReference type="SMART" id="SM00327">
    <property type="entry name" value="VWA"/>
    <property type="match status" value="1"/>
</dbReference>
<dbReference type="CDD" id="cd24029">
    <property type="entry name" value="ASKHA_NBD_HSP70_DnaK_HscA_HscC"/>
    <property type="match status" value="1"/>
</dbReference>